<feature type="binding site" evidence="6">
    <location>
        <position position="81"/>
    </location>
    <ligand>
        <name>S-adenosyl-L-methionine</name>
        <dbReference type="ChEBI" id="CHEBI:59789"/>
    </ligand>
</feature>
<protein>
    <recommendedName>
        <fullName evidence="6">Ribosomal RNA small subunit methyltransferase G</fullName>
        <ecNumber evidence="6">2.1.1.-</ecNumber>
    </recommendedName>
    <alternativeName>
        <fullName evidence="6">16S rRNA 7-methylguanosine methyltransferase</fullName>
        <shortName evidence="6">16S rRNA m7G methyltransferase</shortName>
    </alternativeName>
</protein>
<gene>
    <name evidence="6" type="primary">rsmG</name>
    <name evidence="7" type="ORF">ENSA7_08840</name>
</gene>
<keyword evidence="1 6" id="KW-0963">Cytoplasm</keyword>
<comment type="caution">
    <text evidence="7">The sequence shown here is derived from an EMBL/GenBank/DDBJ whole genome shotgun (WGS) entry which is preliminary data.</text>
</comment>
<dbReference type="Proteomes" id="UP000238823">
    <property type="component" value="Unassembled WGS sequence"/>
</dbReference>
<keyword evidence="3 6" id="KW-0489">Methyltransferase</keyword>
<name>A0A2S9YWC5_9BACT</name>
<dbReference type="EC" id="2.1.1.-" evidence="6"/>
<feature type="binding site" evidence="6">
    <location>
        <begin position="131"/>
        <end position="132"/>
    </location>
    <ligand>
        <name>S-adenosyl-L-methionine</name>
        <dbReference type="ChEBI" id="CHEBI:59789"/>
    </ligand>
</feature>
<dbReference type="HAMAP" id="MF_00074">
    <property type="entry name" value="16SrRNA_methyltr_G"/>
    <property type="match status" value="1"/>
</dbReference>
<feature type="binding site" evidence="6">
    <location>
        <position position="154"/>
    </location>
    <ligand>
        <name>S-adenosyl-L-methionine</name>
        <dbReference type="ChEBI" id="CHEBI:59789"/>
    </ligand>
</feature>
<keyword evidence="4 6" id="KW-0808">Transferase</keyword>
<dbReference type="Pfam" id="PF02527">
    <property type="entry name" value="GidB"/>
    <property type="match status" value="1"/>
</dbReference>
<comment type="caution">
    <text evidence="6">Lacks conserved residue(s) required for the propagation of feature annotation.</text>
</comment>
<proteinExistence type="inferred from homology"/>
<keyword evidence="5 6" id="KW-0949">S-adenosyl-L-methionine</keyword>
<feature type="binding site" evidence="6">
    <location>
        <position position="86"/>
    </location>
    <ligand>
        <name>S-adenosyl-L-methionine</name>
        <dbReference type="ChEBI" id="CHEBI:59789"/>
    </ligand>
</feature>
<dbReference type="OrthoDB" id="9808773at2"/>
<reference evidence="7 8" key="1">
    <citation type="submission" date="2018-03" db="EMBL/GenBank/DDBJ databases">
        <title>Draft Genome Sequences of the Obligatory Marine Myxobacteria Enhygromyxa salina SWB007.</title>
        <authorList>
            <person name="Poehlein A."/>
            <person name="Moghaddam J.A."/>
            <person name="Harms H."/>
            <person name="Alanjari M."/>
            <person name="Koenig G.M."/>
            <person name="Daniel R."/>
            <person name="Schaeberle T.F."/>
        </authorList>
    </citation>
    <scope>NUCLEOTIDE SEQUENCE [LARGE SCALE GENOMIC DNA]</scope>
    <source>
        <strain evidence="7 8">SWB007</strain>
    </source>
</reference>
<evidence type="ECO:0000256" key="5">
    <source>
        <dbReference type="ARBA" id="ARBA00022691"/>
    </source>
</evidence>
<dbReference type="PANTHER" id="PTHR31760:SF0">
    <property type="entry name" value="S-ADENOSYL-L-METHIONINE-DEPENDENT METHYLTRANSFERASES SUPERFAMILY PROTEIN"/>
    <property type="match status" value="1"/>
</dbReference>
<dbReference type="AlphaFoldDB" id="A0A2S9YWC5"/>
<dbReference type="EMBL" id="PVNL01000025">
    <property type="protein sequence ID" value="PRQ09405.1"/>
    <property type="molecule type" value="Genomic_DNA"/>
</dbReference>
<evidence type="ECO:0000256" key="2">
    <source>
        <dbReference type="ARBA" id="ARBA00022552"/>
    </source>
</evidence>
<evidence type="ECO:0000313" key="7">
    <source>
        <dbReference type="EMBL" id="PRQ09405.1"/>
    </source>
</evidence>
<comment type="function">
    <text evidence="6">Specifically methylates the N7 position of a guanine in 16S rRNA.</text>
</comment>
<dbReference type="InterPro" id="IPR029063">
    <property type="entry name" value="SAM-dependent_MTases_sf"/>
</dbReference>
<evidence type="ECO:0000256" key="6">
    <source>
        <dbReference type="HAMAP-Rule" id="MF_00074"/>
    </source>
</evidence>
<dbReference type="InterPro" id="IPR003682">
    <property type="entry name" value="rRNA_ssu_MeTfrase_G"/>
</dbReference>
<dbReference type="GO" id="GO:0005829">
    <property type="term" value="C:cytosol"/>
    <property type="evidence" value="ECO:0007669"/>
    <property type="project" value="TreeGrafter"/>
</dbReference>
<keyword evidence="2 6" id="KW-0698">rRNA processing</keyword>
<evidence type="ECO:0000256" key="3">
    <source>
        <dbReference type="ARBA" id="ARBA00022603"/>
    </source>
</evidence>
<accession>A0A2S9YWC5</accession>
<dbReference type="GO" id="GO:0070043">
    <property type="term" value="F:rRNA (guanine-N7-)-methyltransferase activity"/>
    <property type="evidence" value="ECO:0007669"/>
    <property type="project" value="UniProtKB-UniRule"/>
</dbReference>
<sequence>MPAVSEAVLRDACDQLGLQATTGRIDKLLILKDFFKFYARSMNLTGRTDDAALDSHIVEALQVVALAQQLQIGAGRWLDVGSGGGFPGLVLAAWLEVRLVLIEPRAKRASGLELALAKIGRQDAQVLRGRVENGKWRPIEGGSLEPGFDAASARAVFSPERWLEEARPWVRPGGVVCLHLGAGETPEGVRVVGRVDGERWAAVGVENVPRGTLPSG</sequence>
<dbReference type="CDD" id="cd02440">
    <property type="entry name" value="AdoMet_MTases"/>
    <property type="match status" value="1"/>
</dbReference>
<comment type="subcellular location">
    <subcellularLocation>
        <location evidence="6">Cytoplasm</location>
    </subcellularLocation>
</comment>
<evidence type="ECO:0000256" key="4">
    <source>
        <dbReference type="ARBA" id="ARBA00022679"/>
    </source>
</evidence>
<evidence type="ECO:0000313" key="8">
    <source>
        <dbReference type="Proteomes" id="UP000238823"/>
    </source>
</evidence>
<organism evidence="7 8">
    <name type="scientific">Enhygromyxa salina</name>
    <dbReference type="NCBI Taxonomy" id="215803"/>
    <lineage>
        <taxon>Bacteria</taxon>
        <taxon>Pseudomonadati</taxon>
        <taxon>Myxococcota</taxon>
        <taxon>Polyangia</taxon>
        <taxon>Nannocystales</taxon>
        <taxon>Nannocystaceae</taxon>
        <taxon>Enhygromyxa</taxon>
    </lineage>
</organism>
<comment type="similarity">
    <text evidence="6">Belongs to the methyltransferase superfamily. RNA methyltransferase RsmG family.</text>
</comment>
<dbReference type="PANTHER" id="PTHR31760">
    <property type="entry name" value="S-ADENOSYL-L-METHIONINE-DEPENDENT METHYLTRANSFERASES SUPERFAMILY PROTEIN"/>
    <property type="match status" value="1"/>
</dbReference>
<dbReference type="Gene3D" id="3.40.50.150">
    <property type="entry name" value="Vaccinia Virus protein VP39"/>
    <property type="match status" value="1"/>
</dbReference>
<evidence type="ECO:0000256" key="1">
    <source>
        <dbReference type="ARBA" id="ARBA00022490"/>
    </source>
</evidence>
<dbReference type="SUPFAM" id="SSF53335">
    <property type="entry name" value="S-adenosyl-L-methionine-dependent methyltransferases"/>
    <property type="match status" value="1"/>
</dbReference>